<organism evidence="1 2">
    <name type="scientific">Sphagnum troendelagicum</name>
    <dbReference type="NCBI Taxonomy" id="128251"/>
    <lineage>
        <taxon>Eukaryota</taxon>
        <taxon>Viridiplantae</taxon>
        <taxon>Streptophyta</taxon>
        <taxon>Embryophyta</taxon>
        <taxon>Bryophyta</taxon>
        <taxon>Sphagnophytina</taxon>
        <taxon>Sphagnopsida</taxon>
        <taxon>Sphagnales</taxon>
        <taxon>Sphagnaceae</taxon>
        <taxon>Sphagnum</taxon>
    </lineage>
</organism>
<name>A0ABP0V397_9BRYO</name>
<proteinExistence type="predicted"/>
<dbReference type="EMBL" id="OZ019900">
    <property type="protein sequence ID" value="CAK9234788.1"/>
    <property type="molecule type" value="Genomic_DNA"/>
</dbReference>
<evidence type="ECO:0000313" key="1">
    <source>
        <dbReference type="EMBL" id="CAK9234788.1"/>
    </source>
</evidence>
<evidence type="ECO:0000313" key="2">
    <source>
        <dbReference type="Proteomes" id="UP001497512"/>
    </source>
</evidence>
<gene>
    <name evidence="1" type="ORF">CSSPTR1EN2_LOCUS22392</name>
</gene>
<sequence>MQRRPRMFVLTEDGKCRSENLGLVTMANAPKTMLVLRRAMATASEATAVQAASKKPGEGHPKRKNLFDVVKVLPNWGLGSRVAKSHWNPETFYKITEIKLYKDPGHGAAWGIYHEAGVEAGKLQKIGGANKRCWKHIEATTSQTWRTVEKSQVPSEA</sequence>
<keyword evidence="2" id="KW-1185">Reference proteome</keyword>
<dbReference type="Pfam" id="PF16053">
    <property type="entry name" value="MRP-S34"/>
    <property type="match status" value="1"/>
</dbReference>
<dbReference type="InterPro" id="IPR032053">
    <property type="entry name" value="Ribosomal_mS34"/>
</dbReference>
<accession>A0ABP0V397</accession>
<protein>
    <submittedName>
        <fullName evidence="1">Uncharacterized protein</fullName>
    </submittedName>
</protein>
<reference evidence="1" key="1">
    <citation type="submission" date="2024-02" db="EMBL/GenBank/DDBJ databases">
        <authorList>
            <consortium name="ELIXIR-Norway"/>
            <consortium name="Elixir Norway"/>
        </authorList>
    </citation>
    <scope>NUCLEOTIDE SEQUENCE</scope>
</reference>
<dbReference type="Proteomes" id="UP001497512">
    <property type="component" value="Chromosome 8"/>
</dbReference>
<dbReference type="PANTHER" id="PTHR35316">
    <property type="entry name" value="28S RIBOSOMAL S34 PROTEIN"/>
    <property type="match status" value="1"/>
</dbReference>
<dbReference type="PANTHER" id="PTHR35316:SF1">
    <property type="entry name" value="28S RIBOSOMAL S34 PROTEIN"/>
    <property type="match status" value="1"/>
</dbReference>